<name>A0A2A7NEY1_MYCAG</name>
<comment type="similarity">
    <text evidence="2 6">Belongs to the enoyl-CoA hydratase/isomerase family.</text>
</comment>
<dbReference type="InterPro" id="IPR018376">
    <property type="entry name" value="Enoyl-CoA_hyd/isom_CS"/>
</dbReference>
<reference evidence="8 9" key="1">
    <citation type="submission" date="2017-10" db="EMBL/GenBank/DDBJ databases">
        <title>The new phylogeny of genus Mycobacterium.</title>
        <authorList>
            <person name="Tortoli E."/>
            <person name="Trovato A."/>
            <person name="Cirillo D.M."/>
        </authorList>
    </citation>
    <scope>NUCLEOTIDE SEQUENCE [LARGE SCALE GENOMIC DNA]</scope>
    <source>
        <strain evidence="8 9">CCUG37673</strain>
    </source>
</reference>
<evidence type="ECO:0000313" key="10">
    <source>
        <dbReference type="Proteomes" id="UP000465302"/>
    </source>
</evidence>
<dbReference type="InterPro" id="IPR051683">
    <property type="entry name" value="Enoyl-CoA_Hydratase/Isomerase"/>
</dbReference>
<dbReference type="Gene3D" id="3.90.226.10">
    <property type="entry name" value="2-enoyl-CoA Hydratase, Chain A, domain 1"/>
    <property type="match status" value="1"/>
</dbReference>
<accession>A0A2A7NEY1</accession>
<evidence type="ECO:0000256" key="1">
    <source>
        <dbReference type="ARBA" id="ARBA00002994"/>
    </source>
</evidence>
<keyword evidence="3" id="KW-0443">Lipid metabolism</keyword>
<dbReference type="Gene3D" id="1.10.12.10">
    <property type="entry name" value="Lyase 2-enoyl-coa Hydratase, Chain A, domain 2"/>
    <property type="match status" value="1"/>
</dbReference>
<dbReference type="InterPro" id="IPR001753">
    <property type="entry name" value="Enoyl-CoA_hydra/iso"/>
</dbReference>
<sequence length="261" mass="28854">MPEYQSLAYDIGDRVATITFNRPERRNALDTQVCGELIDAMHTAEADPNILCVVLTGAGSVFCAGQNLKFTLSSDPEAYDEYRRINRRMRDTIQRLDKPVIARVQGDAIGGGTYIATCCDLIVAVPEARFAMREINAGIHSGGAHLFTVGRARSIEMNMLGRHIDAVEAERWGLINKVAPGEELDAAVDEYVQTILALPPLSVRYTKFATNMLLDMAGYWAWLDAHVGIHPSLSWTEDGKEAKRAFIEKRAPKFTGRISAP</sequence>
<dbReference type="EMBL" id="PDCP01000003">
    <property type="protein sequence ID" value="PEG42376.1"/>
    <property type="molecule type" value="Genomic_DNA"/>
</dbReference>
<evidence type="ECO:0000256" key="3">
    <source>
        <dbReference type="ARBA" id="ARBA00022832"/>
    </source>
</evidence>
<evidence type="ECO:0000256" key="6">
    <source>
        <dbReference type="RuleBase" id="RU003707"/>
    </source>
</evidence>
<keyword evidence="3" id="KW-0276">Fatty acid metabolism</keyword>
<dbReference type="Proteomes" id="UP000465302">
    <property type="component" value="Unassembled WGS sequence"/>
</dbReference>
<dbReference type="PROSITE" id="PS00166">
    <property type="entry name" value="ENOYL_COA_HYDRATASE"/>
    <property type="match status" value="1"/>
</dbReference>
<dbReference type="PANTHER" id="PTHR42964:SF1">
    <property type="entry name" value="POLYKETIDE BIOSYNTHESIS ENOYL-COA HYDRATASE PKSH-RELATED"/>
    <property type="match status" value="1"/>
</dbReference>
<dbReference type="InterPro" id="IPR014748">
    <property type="entry name" value="Enoyl-CoA_hydra_C"/>
</dbReference>
<organism evidence="8 9">
    <name type="scientific">Mycolicibacterium agri</name>
    <name type="common">Mycobacterium agri</name>
    <dbReference type="NCBI Taxonomy" id="36811"/>
    <lineage>
        <taxon>Bacteria</taxon>
        <taxon>Bacillati</taxon>
        <taxon>Actinomycetota</taxon>
        <taxon>Actinomycetes</taxon>
        <taxon>Mycobacteriales</taxon>
        <taxon>Mycobacteriaceae</taxon>
        <taxon>Mycolicibacterium</taxon>
    </lineage>
</organism>
<evidence type="ECO:0000256" key="5">
    <source>
        <dbReference type="ARBA" id="ARBA00023717"/>
    </source>
</evidence>
<dbReference type="RefSeq" id="WP_097938159.1">
    <property type="nucleotide sequence ID" value="NZ_BLKS01000001.1"/>
</dbReference>
<comment type="catalytic activity">
    <reaction evidence="4">
        <text>a (3S)-3-hydroxyacyl-CoA = a (2E)-enoyl-CoA + H2O</text>
        <dbReference type="Rhea" id="RHEA:16105"/>
        <dbReference type="ChEBI" id="CHEBI:15377"/>
        <dbReference type="ChEBI" id="CHEBI:57318"/>
        <dbReference type="ChEBI" id="CHEBI:58856"/>
        <dbReference type="EC" id="4.2.1.17"/>
    </reaction>
</comment>
<protein>
    <submittedName>
        <fullName evidence="7">Enoyl-CoA hydratase</fullName>
    </submittedName>
</protein>
<proteinExistence type="inferred from homology"/>
<gene>
    <name evidence="8" type="ORF">CQY20_02965</name>
    <name evidence="7" type="ORF">MAGR_26820</name>
</gene>
<evidence type="ECO:0000313" key="7">
    <source>
        <dbReference type="EMBL" id="GFG51241.1"/>
    </source>
</evidence>
<dbReference type="PANTHER" id="PTHR42964">
    <property type="entry name" value="ENOYL-COA HYDRATASE"/>
    <property type="match status" value="1"/>
</dbReference>
<evidence type="ECO:0000313" key="9">
    <source>
        <dbReference type="Proteomes" id="UP000220914"/>
    </source>
</evidence>
<comment type="caution">
    <text evidence="8">The sequence shown here is derived from an EMBL/GenBank/DDBJ whole genome shotgun (WGS) entry which is preliminary data.</text>
</comment>
<reference evidence="7 10" key="2">
    <citation type="journal article" date="2019" name="Emerg. Microbes Infect.">
        <title>Comprehensive subspecies identification of 175 nontuberculous mycobacteria species based on 7547 genomic profiles.</title>
        <authorList>
            <person name="Matsumoto Y."/>
            <person name="Kinjo T."/>
            <person name="Motooka D."/>
            <person name="Nabeya D."/>
            <person name="Jung N."/>
            <person name="Uechi K."/>
            <person name="Horii T."/>
            <person name="Iida T."/>
            <person name="Fujita J."/>
            <person name="Nakamura S."/>
        </authorList>
    </citation>
    <scope>NUCLEOTIDE SEQUENCE [LARGE SCALE GENOMIC DNA]</scope>
    <source>
        <strain evidence="7 10">JCM 6377</strain>
    </source>
</reference>
<dbReference type="GO" id="GO:0004300">
    <property type="term" value="F:enoyl-CoA hydratase activity"/>
    <property type="evidence" value="ECO:0007669"/>
    <property type="project" value="UniProtKB-EC"/>
</dbReference>
<comment type="function">
    <text evidence="1">Could possibly oxidize fatty acids using specific components.</text>
</comment>
<comment type="catalytic activity">
    <reaction evidence="5">
        <text>a 4-saturated-(3S)-3-hydroxyacyl-CoA = a (3E)-enoyl-CoA + H2O</text>
        <dbReference type="Rhea" id="RHEA:20724"/>
        <dbReference type="ChEBI" id="CHEBI:15377"/>
        <dbReference type="ChEBI" id="CHEBI:58521"/>
        <dbReference type="ChEBI" id="CHEBI:137480"/>
        <dbReference type="EC" id="4.2.1.17"/>
    </reaction>
</comment>
<evidence type="ECO:0000256" key="4">
    <source>
        <dbReference type="ARBA" id="ARBA00023709"/>
    </source>
</evidence>
<dbReference type="CDD" id="cd06558">
    <property type="entry name" value="crotonase-like"/>
    <property type="match status" value="1"/>
</dbReference>
<evidence type="ECO:0000256" key="2">
    <source>
        <dbReference type="ARBA" id="ARBA00005254"/>
    </source>
</evidence>
<keyword evidence="9" id="KW-1185">Reference proteome</keyword>
<dbReference type="AlphaFoldDB" id="A0A2A7NEY1"/>
<dbReference type="Proteomes" id="UP000220914">
    <property type="component" value="Unassembled WGS sequence"/>
</dbReference>
<dbReference type="Pfam" id="PF00378">
    <property type="entry name" value="ECH_1"/>
    <property type="match status" value="1"/>
</dbReference>
<dbReference type="EMBL" id="BLKS01000001">
    <property type="protein sequence ID" value="GFG51241.1"/>
    <property type="molecule type" value="Genomic_DNA"/>
</dbReference>
<dbReference type="SUPFAM" id="SSF52096">
    <property type="entry name" value="ClpP/crotonase"/>
    <property type="match status" value="1"/>
</dbReference>
<evidence type="ECO:0000313" key="8">
    <source>
        <dbReference type="EMBL" id="PEG42376.1"/>
    </source>
</evidence>
<dbReference type="OrthoDB" id="9777711at2"/>
<dbReference type="InterPro" id="IPR029045">
    <property type="entry name" value="ClpP/crotonase-like_dom_sf"/>
</dbReference>
<dbReference type="GO" id="GO:0008300">
    <property type="term" value="P:isoprenoid catabolic process"/>
    <property type="evidence" value="ECO:0007669"/>
    <property type="project" value="TreeGrafter"/>
</dbReference>
<reference evidence="7" key="3">
    <citation type="submission" date="2020-02" db="EMBL/GenBank/DDBJ databases">
        <authorList>
            <person name="Matsumoto Y."/>
            <person name="Motooka D."/>
            <person name="Nakamura S."/>
        </authorList>
    </citation>
    <scope>NUCLEOTIDE SEQUENCE</scope>
    <source>
        <strain evidence="7">JCM 6377</strain>
    </source>
</reference>
<dbReference type="GO" id="GO:0006631">
    <property type="term" value="P:fatty acid metabolic process"/>
    <property type="evidence" value="ECO:0007669"/>
    <property type="project" value="UniProtKB-KW"/>
</dbReference>